<dbReference type="EMBL" id="CDOK01000166">
    <property type="protein sequence ID" value="CEN52575.1"/>
    <property type="molecule type" value="Genomic_DNA"/>
</dbReference>
<dbReference type="AlphaFoldDB" id="A0A0B7IL00"/>
<evidence type="ECO:0000313" key="2">
    <source>
        <dbReference type="EMBL" id="CEN52575.1"/>
    </source>
</evidence>
<sequence>MIRNTNNIILAIYGLLLVGFVQCTTADYDEPFNTLNDQLNALSNQDKKIKLDLDAEINQLRAQLQDKITTAEQLIAQRLNNKQKAISTELEQQANKLRERTNQEAMQLQINIDNWKTQLDKIAVQGEGNFEIARKKMVDALEKSIHDGDLALQQQLQKQLTKLSKVESTFGAIIENKQKRMQALEDYEKRISQINEKIKPIEEIYKRIEQKTMQSNQLTKQLIDSSIADYTSTELAEIVAELVPIMNQAQSVVDAALSVVSEIESIEIPDFESLIADLPDYGSMVDDMRKVIDDFGSLDISSMEAQLDELLESVNGEDPEEALDTLDQLIEEVNETVNNSKDKLDELVSTFEEGSQELEDFLDELIDEANDLAEQLRDKIKD</sequence>
<dbReference type="Proteomes" id="UP000039370">
    <property type="component" value="Unassembled WGS sequence"/>
</dbReference>
<gene>
    <name evidence="2" type="ORF">CCAN11_2480005</name>
</gene>
<name>A0A0B7IL00_9FLAO</name>
<protein>
    <submittedName>
        <fullName evidence="2">Uncharacterized protein</fullName>
    </submittedName>
</protein>
<organism evidence="2 3">
    <name type="scientific">Capnocytophaga canimorsus</name>
    <dbReference type="NCBI Taxonomy" id="28188"/>
    <lineage>
        <taxon>Bacteria</taxon>
        <taxon>Pseudomonadati</taxon>
        <taxon>Bacteroidota</taxon>
        <taxon>Flavobacteriia</taxon>
        <taxon>Flavobacteriales</taxon>
        <taxon>Flavobacteriaceae</taxon>
        <taxon>Capnocytophaga</taxon>
    </lineage>
</organism>
<keyword evidence="1" id="KW-0175">Coiled coil</keyword>
<evidence type="ECO:0000313" key="3">
    <source>
        <dbReference type="Proteomes" id="UP000039370"/>
    </source>
</evidence>
<accession>A0A0B7IL00</accession>
<feature type="coiled-coil region" evidence="1">
    <location>
        <begin position="57"/>
        <end position="118"/>
    </location>
</feature>
<evidence type="ECO:0000256" key="1">
    <source>
        <dbReference type="SAM" id="Coils"/>
    </source>
</evidence>
<reference evidence="3" key="1">
    <citation type="submission" date="2015-01" db="EMBL/GenBank/DDBJ databases">
        <authorList>
            <person name="MANFREDI Pablo"/>
        </authorList>
    </citation>
    <scope>NUCLEOTIDE SEQUENCE [LARGE SCALE GENOMIC DNA]</scope>
    <source>
        <strain evidence="3">Cc11</strain>
    </source>
</reference>
<feature type="coiled-coil region" evidence="1">
    <location>
        <begin position="177"/>
        <end position="221"/>
    </location>
</feature>
<feature type="coiled-coil region" evidence="1">
    <location>
        <begin position="323"/>
        <end position="382"/>
    </location>
</feature>
<proteinExistence type="predicted"/>